<gene>
    <name evidence="1" type="ORF">WA026_003728</name>
</gene>
<organism evidence="1 2">
    <name type="scientific">Henosepilachna vigintioctopunctata</name>
    <dbReference type="NCBI Taxonomy" id="420089"/>
    <lineage>
        <taxon>Eukaryota</taxon>
        <taxon>Metazoa</taxon>
        <taxon>Ecdysozoa</taxon>
        <taxon>Arthropoda</taxon>
        <taxon>Hexapoda</taxon>
        <taxon>Insecta</taxon>
        <taxon>Pterygota</taxon>
        <taxon>Neoptera</taxon>
        <taxon>Endopterygota</taxon>
        <taxon>Coleoptera</taxon>
        <taxon>Polyphaga</taxon>
        <taxon>Cucujiformia</taxon>
        <taxon>Coccinelloidea</taxon>
        <taxon>Coccinellidae</taxon>
        <taxon>Epilachninae</taxon>
        <taxon>Epilachnini</taxon>
        <taxon>Henosepilachna</taxon>
    </lineage>
</organism>
<comment type="caution">
    <text evidence="1">The sequence shown here is derived from an EMBL/GenBank/DDBJ whole genome shotgun (WGS) entry which is preliminary data.</text>
</comment>
<name>A0AAW1UE52_9CUCU</name>
<dbReference type="AlphaFoldDB" id="A0AAW1UE52"/>
<proteinExistence type="predicted"/>
<evidence type="ECO:0000313" key="2">
    <source>
        <dbReference type="Proteomes" id="UP001431783"/>
    </source>
</evidence>
<accession>A0AAW1UE52</accession>
<dbReference type="EMBL" id="JARQZJ010000061">
    <property type="protein sequence ID" value="KAK9878898.1"/>
    <property type="molecule type" value="Genomic_DNA"/>
</dbReference>
<protein>
    <submittedName>
        <fullName evidence="1">Uncharacterized protein</fullName>
    </submittedName>
</protein>
<reference evidence="1 2" key="1">
    <citation type="submission" date="2023-03" db="EMBL/GenBank/DDBJ databases">
        <title>Genome insight into feeding habits of ladybird beetles.</title>
        <authorList>
            <person name="Li H.-S."/>
            <person name="Huang Y.-H."/>
            <person name="Pang H."/>
        </authorList>
    </citation>
    <scope>NUCLEOTIDE SEQUENCE [LARGE SCALE GENOMIC DNA]</scope>
    <source>
        <strain evidence="1">SYSU_2023b</strain>
        <tissue evidence="1">Whole body</tissue>
    </source>
</reference>
<evidence type="ECO:0000313" key="1">
    <source>
        <dbReference type="EMBL" id="KAK9878898.1"/>
    </source>
</evidence>
<dbReference type="Proteomes" id="UP001431783">
    <property type="component" value="Unassembled WGS sequence"/>
</dbReference>
<sequence>MILTSRKKKTADSNRTLELNISIKKKLGSKLEGTIDFWKCDSQGSPASCEYVAKDLKIRRVCNIMLAKNQAWSLVVEGFKPPLRCPFEPQLYRTEYAVNDAVFKFFPVSTGVWKAKGFYTAMKERCLFVWTSMQEL</sequence>
<keyword evidence="2" id="KW-1185">Reference proteome</keyword>